<protein>
    <submittedName>
        <fullName evidence="5">Stabilizer of axonemal microtubules 2-like</fullName>
    </submittedName>
</protein>
<feature type="region of interest" description="Disordered" evidence="2">
    <location>
        <begin position="273"/>
        <end position="296"/>
    </location>
</feature>
<dbReference type="GO" id="GO:0005879">
    <property type="term" value="C:axonemal microtubule"/>
    <property type="evidence" value="ECO:0000318"/>
    <property type="project" value="GO_Central"/>
</dbReference>
<dbReference type="GO" id="GO:0008017">
    <property type="term" value="F:microtubule binding"/>
    <property type="evidence" value="ECO:0000318"/>
    <property type="project" value="GO_Central"/>
</dbReference>
<feature type="compositionally biased region" description="Polar residues" evidence="2">
    <location>
        <begin position="481"/>
        <end position="496"/>
    </location>
</feature>
<dbReference type="STRING" id="7739.C3Y4A8"/>
<dbReference type="RefSeq" id="XP_035674561.1">
    <property type="nucleotide sequence ID" value="XM_035818668.1"/>
</dbReference>
<dbReference type="InParanoid" id="C3Y4A8"/>
<feature type="compositionally biased region" description="Basic and acidic residues" evidence="2">
    <location>
        <begin position="362"/>
        <end position="371"/>
    </location>
</feature>
<dbReference type="EMBL" id="GG666484">
    <property type="protein sequence ID" value="EEN65134.1"/>
    <property type="molecule type" value="Genomic_DNA"/>
</dbReference>
<dbReference type="GO" id="GO:0036064">
    <property type="term" value="C:ciliary basal body"/>
    <property type="evidence" value="ECO:0000318"/>
    <property type="project" value="GO_Central"/>
</dbReference>
<evidence type="ECO:0000256" key="1">
    <source>
        <dbReference type="ARBA" id="ARBA00008738"/>
    </source>
</evidence>
<dbReference type="AlphaFoldDB" id="C3Y4A8"/>
<feature type="compositionally biased region" description="Basic and acidic residues" evidence="2">
    <location>
        <begin position="223"/>
        <end position="235"/>
    </location>
</feature>
<feature type="compositionally biased region" description="Polar residues" evidence="2">
    <location>
        <begin position="374"/>
        <end position="385"/>
    </location>
</feature>
<evidence type="ECO:0000313" key="5">
    <source>
        <dbReference type="RefSeq" id="XP_035674561.1"/>
    </source>
</evidence>
<dbReference type="GeneID" id="118414555"/>
<evidence type="ECO:0000256" key="2">
    <source>
        <dbReference type="SAM" id="MobiDB-lite"/>
    </source>
</evidence>
<comment type="similarity">
    <text evidence="1">Belongs to the FAM154 family.</text>
</comment>
<dbReference type="PANTHER" id="PTHR31516">
    <property type="entry name" value="STABILIZER OF AXONEMAL MICROTUBULES 2"/>
    <property type="match status" value="1"/>
</dbReference>
<reference evidence="3" key="1">
    <citation type="journal article" date="2008" name="Nature">
        <title>The amphioxus genome and the evolution of the chordate karyotype.</title>
        <authorList>
            <consortium name="US DOE Joint Genome Institute (JGI-PGF)"/>
            <person name="Putnam N.H."/>
            <person name="Butts T."/>
            <person name="Ferrier D.E.K."/>
            <person name="Furlong R.F."/>
            <person name="Hellsten U."/>
            <person name="Kawashima T."/>
            <person name="Robinson-Rechavi M."/>
            <person name="Shoguchi E."/>
            <person name="Terry A."/>
            <person name="Yu J.-K."/>
            <person name="Benito-Gutierrez E.L."/>
            <person name="Dubchak I."/>
            <person name="Garcia-Fernandez J."/>
            <person name="Gibson-Brown J.J."/>
            <person name="Grigoriev I.V."/>
            <person name="Horton A.C."/>
            <person name="de Jong P.J."/>
            <person name="Jurka J."/>
            <person name="Kapitonov V.V."/>
            <person name="Kohara Y."/>
            <person name="Kuroki Y."/>
            <person name="Lindquist E."/>
            <person name="Lucas S."/>
            <person name="Osoegawa K."/>
            <person name="Pennacchio L.A."/>
            <person name="Salamov A.A."/>
            <person name="Satou Y."/>
            <person name="Sauka-Spengler T."/>
            <person name="Schmutz J."/>
            <person name="Shin-I T."/>
            <person name="Toyoda A."/>
            <person name="Bronner-Fraser M."/>
            <person name="Fujiyama A."/>
            <person name="Holland L.Z."/>
            <person name="Holland P.W.H."/>
            <person name="Satoh N."/>
            <person name="Rokhsar D.S."/>
        </authorList>
    </citation>
    <scope>NUCLEOTIDE SEQUENCE [LARGE SCALE GENOMIC DNA]</scope>
    <source>
        <strain evidence="3">S238N-H82</strain>
        <tissue evidence="3">Testes</tissue>
    </source>
</reference>
<keyword evidence="4" id="KW-1185">Reference proteome</keyword>
<dbReference type="eggNOG" id="ENOG502QWHB">
    <property type="taxonomic scope" value="Eukaryota"/>
</dbReference>
<proteinExistence type="inferred from homology"/>
<dbReference type="Proteomes" id="UP000001554">
    <property type="component" value="Chromosome 4"/>
</dbReference>
<dbReference type="GO" id="GO:0005814">
    <property type="term" value="C:centriole"/>
    <property type="evidence" value="ECO:0000318"/>
    <property type="project" value="GO_Central"/>
</dbReference>
<dbReference type="KEGG" id="bfo:118414555"/>
<dbReference type="OrthoDB" id="365640at2759"/>
<dbReference type="GO" id="GO:0005856">
    <property type="term" value="C:cytoskeleton"/>
    <property type="evidence" value="ECO:0000318"/>
    <property type="project" value="GO_Central"/>
</dbReference>
<gene>
    <name evidence="5" type="primary">LOC118414555</name>
    <name evidence="3" type="ORF">BRAFLDRAFT_126145</name>
</gene>
<dbReference type="Pfam" id="PF05217">
    <property type="entry name" value="SAXO1-2"/>
    <property type="match status" value="1"/>
</dbReference>
<feature type="region of interest" description="Disordered" evidence="2">
    <location>
        <begin position="347"/>
        <end position="385"/>
    </location>
</feature>
<accession>C3Y4A8</accession>
<dbReference type="InterPro" id="IPR033336">
    <property type="entry name" value="SAXO1/2"/>
</dbReference>
<dbReference type="OMA" id="THMADYT"/>
<organism>
    <name type="scientific">Branchiostoma floridae</name>
    <name type="common">Florida lancelet</name>
    <name type="synonym">Amphioxus</name>
    <dbReference type="NCBI Taxonomy" id="7739"/>
    <lineage>
        <taxon>Eukaryota</taxon>
        <taxon>Metazoa</taxon>
        <taxon>Chordata</taxon>
        <taxon>Cephalochordata</taxon>
        <taxon>Leptocardii</taxon>
        <taxon>Amphioxiformes</taxon>
        <taxon>Branchiostomatidae</taxon>
        <taxon>Branchiostoma</taxon>
    </lineage>
</organism>
<feature type="compositionally biased region" description="Polar residues" evidence="2">
    <location>
        <begin position="515"/>
        <end position="529"/>
    </location>
</feature>
<dbReference type="PANTHER" id="PTHR31516:SF17">
    <property type="entry name" value="STABILIZER OF AXONEMAL MICROTUBULES 2"/>
    <property type="match status" value="1"/>
</dbReference>
<dbReference type="GO" id="GO:0036126">
    <property type="term" value="C:sperm flagellum"/>
    <property type="evidence" value="ECO:0000318"/>
    <property type="project" value="GO_Central"/>
</dbReference>
<sequence length="529" mass="59892">MVSSTKDGTLCICQICDCGRHHCPHQKQPDHFQRMQADQKRPPAGDTGTEYREEFKAWPTTGKLKSLRPEVKSVATKDPMQLSTIYRDLYIAHKPQTRVTSLKPTRVYTPPEETLETSTTYSKCFAWKYAEPPNCLKPKPQLNVPAGDKQTPFSKDTVTKLTYKEFSREEQKAAKCKIIKHKEELGTNEGAKLEVTTSSYTEDFPAHENVAPPESTKPPQEYIKSDKPFEDDTVNKLDYVPHPPQPRPVKKKIEYTPNNKPFEGVSMMKAEFPVHSAGPHRPPSFKPPQEYKSPQAKFRDVTTQSMAFKPWPLPKKEKWPWASRGMYTSPADVFRCTTSYREDFVQPAKVGDRPKPFRPVSKRADKSDKKVPFQGQSTTRSTYVPWNNTQPVKSYKKSDIYSPPSEKFIAQSTYQTRFTGEMVSPARSCRPAYKGPYEEGRPAMEASTTYRECFTVPARPQSCPAMKLSLRAVANEAVRQGSKSSAVATAPDSNVEYSHKSSGHTYYRLCKRPNTAKQSASGTKDSNTK</sequence>
<reference evidence="4" key="2">
    <citation type="journal article" date="2020" name="Nat. Ecol. Evol.">
        <title>Deeply conserved synteny resolves early events in vertebrate evolution.</title>
        <authorList>
            <person name="Simakov O."/>
            <person name="Marletaz F."/>
            <person name="Yue J.X."/>
            <person name="O'Connell B."/>
            <person name="Jenkins J."/>
            <person name="Brandt A."/>
            <person name="Calef R."/>
            <person name="Tung C.H."/>
            <person name="Huang T.K."/>
            <person name="Schmutz J."/>
            <person name="Satoh N."/>
            <person name="Yu J.K."/>
            <person name="Putnam N.H."/>
            <person name="Green R.E."/>
            <person name="Rokhsar D.S."/>
        </authorList>
    </citation>
    <scope>NUCLEOTIDE SEQUENCE [LARGE SCALE GENOMIC DNA]</scope>
    <source>
        <strain evidence="4">S238N-H82</strain>
    </source>
</reference>
<feature type="region of interest" description="Disordered" evidence="2">
    <location>
        <begin position="481"/>
        <end position="529"/>
    </location>
</feature>
<evidence type="ECO:0000313" key="3">
    <source>
        <dbReference type="EMBL" id="EEN65134.1"/>
    </source>
</evidence>
<name>C3Y4A8_BRAFL</name>
<feature type="region of interest" description="Disordered" evidence="2">
    <location>
        <begin position="205"/>
        <end position="257"/>
    </location>
</feature>
<evidence type="ECO:0000313" key="4">
    <source>
        <dbReference type="Proteomes" id="UP000001554"/>
    </source>
</evidence>
<reference evidence="5" key="3">
    <citation type="submission" date="2025-04" db="UniProtKB">
        <authorList>
            <consortium name="RefSeq"/>
        </authorList>
    </citation>
    <scope>IDENTIFICATION</scope>
    <source>
        <strain evidence="5">S238N-H82</strain>
        <tissue evidence="5">Testes</tissue>
    </source>
</reference>